<dbReference type="PANTHER" id="PTHR34459">
    <property type="entry name" value="OS01G0264500 PROTEIN"/>
    <property type="match status" value="1"/>
</dbReference>
<name>A0A426XKJ0_ENSVE</name>
<evidence type="ECO:0000256" key="1">
    <source>
        <dbReference type="SAM" id="Phobius"/>
    </source>
</evidence>
<dbReference type="Proteomes" id="UP000287651">
    <property type="component" value="Unassembled WGS sequence"/>
</dbReference>
<sequence length="153" mass="16942">MTDVSYSRRSEEKEEWTINSVLNNATSVVSFSLVVAGSGVGVMLSAVHGMNRGIPFIQKHVKGPKWLHFLIVWKRGGDAKAEQWGAGEDTLMQLGLGEAETAQERKKDYIGYEYRVVMPPLLLYSGASASLGGKEHNMPIVSYVQYPKEIILL</sequence>
<keyword evidence="1" id="KW-0472">Membrane</keyword>
<evidence type="ECO:0000313" key="2">
    <source>
        <dbReference type="EMBL" id="RRT39977.1"/>
    </source>
</evidence>
<proteinExistence type="predicted"/>
<gene>
    <name evidence="2" type="ORF">B296_00054381</name>
</gene>
<protein>
    <submittedName>
        <fullName evidence="2">Uncharacterized protein</fullName>
    </submittedName>
</protein>
<accession>A0A426XKJ0</accession>
<comment type="caution">
    <text evidence="2">The sequence shown here is derived from an EMBL/GenBank/DDBJ whole genome shotgun (WGS) entry which is preliminary data.</text>
</comment>
<feature type="transmembrane region" description="Helical" evidence="1">
    <location>
        <begin position="28"/>
        <end position="47"/>
    </location>
</feature>
<reference evidence="2 3" key="1">
    <citation type="journal article" date="2014" name="Agronomy (Basel)">
        <title>A Draft Genome Sequence for Ensete ventricosum, the Drought-Tolerant Tree Against Hunger.</title>
        <authorList>
            <person name="Harrison J."/>
            <person name="Moore K.A."/>
            <person name="Paszkiewicz K."/>
            <person name="Jones T."/>
            <person name="Grant M."/>
            <person name="Ambacheew D."/>
            <person name="Muzemil S."/>
            <person name="Studholme D.J."/>
        </authorList>
    </citation>
    <scope>NUCLEOTIDE SEQUENCE [LARGE SCALE GENOMIC DNA]</scope>
</reference>
<evidence type="ECO:0000313" key="3">
    <source>
        <dbReference type="Proteomes" id="UP000287651"/>
    </source>
</evidence>
<dbReference type="PANTHER" id="PTHR34459:SF2">
    <property type="entry name" value="TRANSMEMBRANE PROTEIN"/>
    <property type="match status" value="1"/>
</dbReference>
<dbReference type="AlphaFoldDB" id="A0A426XKJ0"/>
<organism evidence="2 3">
    <name type="scientific">Ensete ventricosum</name>
    <name type="common">Abyssinian banana</name>
    <name type="synonym">Musa ensete</name>
    <dbReference type="NCBI Taxonomy" id="4639"/>
    <lineage>
        <taxon>Eukaryota</taxon>
        <taxon>Viridiplantae</taxon>
        <taxon>Streptophyta</taxon>
        <taxon>Embryophyta</taxon>
        <taxon>Tracheophyta</taxon>
        <taxon>Spermatophyta</taxon>
        <taxon>Magnoliopsida</taxon>
        <taxon>Liliopsida</taxon>
        <taxon>Zingiberales</taxon>
        <taxon>Musaceae</taxon>
        <taxon>Ensete</taxon>
    </lineage>
</organism>
<keyword evidence="1" id="KW-0812">Transmembrane</keyword>
<keyword evidence="1" id="KW-1133">Transmembrane helix</keyword>
<dbReference type="EMBL" id="AMZH03019727">
    <property type="protein sequence ID" value="RRT39977.1"/>
    <property type="molecule type" value="Genomic_DNA"/>
</dbReference>